<gene>
    <name evidence="1" type="ORF">EZS28_038662</name>
</gene>
<sequence>MIEIVFGYIRELIDQKQRLFVVLFDIQSTLNQSQSSSSLTPIEEIKGIENQLINMNQDLARQECARYDDEDTHKCKRRQLEEYIEAEKHAREAHKESLLYEDFHDKEAENR</sequence>
<comment type="caution">
    <text evidence="1">The sequence shown here is derived from an EMBL/GenBank/DDBJ whole genome shotgun (WGS) entry which is preliminary data.</text>
</comment>
<protein>
    <submittedName>
        <fullName evidence="1">Uncharacterized protein</fullName>
    </submittedName>
</protein>
<organism evidence="1 2">
    <name type="scientific">Streblomastix strix</name>
    <dbReference type="NCBI Taxonomy" id="222440"/>
    <lineage>
        <taxon>Eukaryota</taxon>
        <taxon>Metamonada</taxon>
        <taxon>Preaxostyla</taxon>
        <taxon>Oxymonadida</taxon>
        <taxon>Streblomastigidae</taxon>
        <taxon>Streblomastix</taxon>
    </lineage>
</organism>
<reference evidence="1 2" key="1">
    <citation type="submission" date="2019-03" db="EMBL/GenBank/DDBJ databases">
        <title>Single cell metagenomics reveals metabolic interactions within the superorganism composed of flagellate Streblomastix strix and complex community of Bacteroidetes bacteria on its surface.</title>
        <authorList>
            <person name="Treitli S.C."/>
            <person name="Kolisko M."/>
            <person name="Husnik F."/>
            <person name="Keeling P."/>
            <person name="Hampl V."/>
        </authorList>
    </citation>
    <scope>NUCLEOTIDE SEQUENCE [LARGE SCALE GENOMIC DNA]</scope>
    <source>
        <strain evidence="1">ST1C</strain>
    </source>
</reference>
<name>A0A5J4U7G3_9EUKA</name>
<dbReference type="EMBL" id="SNRW01020051">
    <property type="protein sequence ID" value="KAA6365811.1"/>
    <property type="molecule type" value="Genomic_DNA"/>
</dbReference>
<dbReference type="AlphaFoldDB" id="A0A5J4U7G3"/>
<proteinExistence type="predicted"/>
<evidence type="ECO:0000313" key="1">
    <source>
        <dbReference type="EMBL" id="KAA6365811.1"/>
    </source>
</evidence>
<evidence type="ECO:0000313" key="2">
    <source>
        <dbReference type="Proteomes" id="UP000324800"/>
    </source>
</evidence>
<dbReference type="Proteomes" id="UP000324800">
    <property type="component" value="Unassembled WGS sequence"/>
</dbReference>
<accession>A0A5J4U7G3</accession>